<dbReference type="RefSeq" id="WP_117520970.1">
    <property type="nucleotide sequence ID" value="NZ_JAGGLS010000002.1"/>
</dbReference>
<accession>A0A3E2TJR9</accession>
<keyword evidence="1" id="KW-1133">Transmembrane helix</keyword>
<dbReference type="InterPro" id="IPR022742">
    <property type="entry name" value="Hydrolase_4"/>
</dbReference>
<dbReference type="InterPro" id="IPR051044">
    <property type="entry name" value="MAG_DAG_Lipase"/>
</dbReference>
<reference evidence="3 4" key="1">
    <citation type="submission" date="2018-08" db="EMBL/GenBank/DDBJ databases">
        <title>A genome reference for cultivated species of the human gut microbiota.</title>
        <authorList>
            <person name="Zou Y."/>
            <person name="Xue W."/>
            <person name="Luo G."/>
        </authorList>
    </citation>
    <scope>NUCLEOTIDE SEQUENCE [LARGE SCALE GENOMIC DNA]</scope>
    <source>
        <strain evidence="3 4">OF01-3</strain>
    </source>
</reference>
<dbReference type="Proteomes" id="UP000261011">
    <property type="component" value="Unassembled WGS sequence"/>
</dbReference>
<keyword evidence="3" id="KW-0378">Hydrolase</keyword>
<dbReference type="EMBL" id="QVEU01000002">
    <property type="protein sequence ID" value="RGB77261.1"/>
    <property type="molecule type" value="Genomic_DNA"/>
</dbReference>
<dbReference type="AlphaFoldDB" id="A0A3E2TJR9"/>
<name>A0A3E2TJR9_9FIRM</name>
<dbReference type="InterPro" id="IPR029058">
    <property type="entry name" value="AB_hydrolase_fold"/>
</dbReference>
<evidence type="ECO:0000313" key="4">
    <source>
        <dbReference type="Proteomes" id="UP000261011"/>
    </source>
</evidence>
<dbReference type="GO" id="GO:0016787">
    <property type="term" value="F:hydrolase activity"/>
    <property type="evidence" value="ECO:0007669"/>
    <property type="project" value="UniProtKB-KW"/>
</dbReference>
<protein>
    <submittedName>
        <fullName evidence="3">Alpha/beta hydrolase</fullName>
    </submittedName>
</protein>
<dbReference type="Pfam" id="PF12146">
    <property type="entry name" value="Hydrolase_4"/>
    <property type="match status" value="1"/>
</dbReference>
<evidence type="ECO:0000256" key="1">
    <source>
        <dbReference type="SAM" id="Phobius"/>
    </source>
</evidence>
<organism evidence="3 4">
    <name type="scientific">Anaerococcus nagyae</name>
    <dbReference type="NCBI Taxonomy" id="1755241"/>
    <lineage>
        <taxon>Bacteria</taxon>
        <taxon>Bacillati</taxon>
        <taxon>Bacillota</taxon>
        <taxon>Tissierellia</taxon>
        <taxon>Tissierellales</taxon>
        <taxon>Peptoniphilaceae</taxon>
        <taxon>Anaerococcus</taxon>
    </lineage>
</organism>
<evidence type="ECO:0000313" key="3">
    <source>
        <dbReference type="EMBL" id="RGB77261.1"/>
    </source>
</evidence>
<dbReference type="Gene3D" id="3.40.50.1820">
    <property type="entry name" value="alpha/beta hydrolase"/>
    <property type="match status" value="1"/>
</dbReference>
<dbReference type="PANTHER" id="PTHR11614">
    <property type="entry name" value="PHOSPHOLIPASE-RELATED"/>
    <property type="match status" value="1"/>
</dbReference>
<feature type="transmembrane region" description="Helical" evidence="1">
    <location>
        <begin position="6"/>
        <end position="22"/>
    </location>
</feature>
<dbReference type="OrthoDB" id="9806902at2"/>
<comment type="caution">
    <text evidence="3">The sequence shown here is derived from an EMBL/GenBank/DDBJ whole genome shotgun (WGS) entry which is preliminary data.</text>
</comment>
<gene>
    <name evidence="3" type="ORF">DXA39_03315</name>
</gene>
<sequence>MMTPWVVTILLIVLFIPQLYYLKKTNDYKSIRNGSKFFVRNSRDLEDHTEVYLTNTDGHDIFVRIYEADNPKAIVQIVHGMAEHSYNYLNFIKYLVASGYTVVAHDHRGHGKSISEKYPNGYMSLSEELVDDTYAVNTFMRQTHPGLKVCMIGHSMGSMIARMYVQSYDDTIEKLVLSGTVERSNIAGVGLFFANIISFFSRGYQPSIMTPLLPGGEDDDTWISYNMDNVIEKRNDPMRIKTFLERYVAVIIDLNKKMAKVSRYNTYNPNLSILSVTGEDDIVTGSTKGLESTFEILEKAGYSHIENIVYPHMKHEILNEKENEIVYNDILDFLDE</sequence>
<feature type="domain" description="Serine aminopeptidase S33" evidence="2">
    <location>
        <begin position="70"/>
        <end position="322"/>
    </location>
</feature>
<keyword evidence="1" id="KW-0812">Transmembrane</keyword>
<keyword evidence="4" id="KW-1185">Reference proteome</keyword>
<dbReference type="SUPFAM" id="SSF53474">
    <property type="entry name" value="alpha/beta-Hydrolases"/>
    <property type="match status" value="1"/>
</dbReference>
<keyword evidence="1" id="KW-0472">Membrane</keyword>
<proteinExistence type="predicted"/>
<evidence type="ECO:0000259" key="2">
    <source>
        <dbReference type="Pfam" id="PF12146"/>
    </source>
</evidence>